<reference evidence="2" key="1">
    <citation type="submission" date="2020-10" db="EMBL/GenBank/DDBJ databases">
        <authorList>
            <person name="Gilroy R."/>
        </authorList>
    </citation>
    <scope>NUCLEOTIDE SEQUENCE</scope>
    <source>
        <strain evidence="2">CHK184-25365</strain>
    </source>
</reference>
<dbReference type="Proteomes" id="UP000886749">
    <property type="component" value="Unassembled WGS sequence"/>
</dbReference>
<evidence type="ECO:0000313" key="2">
    <source>
        <dbReference type="EMBL" id="HIR40908.1"/>
    </source>
</evidence>
<evidence type="ECO:0000313" key="3">
    <source>
        <dbReference type="Proteomes" id="UP000886749"/>
    </source>
</evidence>
<feature type="transmembrane region" description="Helical" evidence="1">
    <location>
        <begin position="70"/>
        <end position="92"/>
    </location>
</feature>
<gene>
    <name evidence="2" type="ORF">IAB36_03670</name>
</gene>
<evidence type="ECO:0000256" key="1">
    <source>
        <dbReference type="SAM" id="Phobius"/>
    </source>
</evidence>
<dbReference type="AlphaFoldDB" id="A0A9D1DCK5"/>
<accession>A0A9D1DCK5</accession>
<keyword evidence="1" id="KW-0812">Transmembrane</keyword>
<comment type="caution">
    <text evidence="2">The sequence shown here is derived from an EMBL/GenBank/DDBJ whole genome shotgun (WGS) entry which is preliminary data.</text>
</comment>
<feature type="transmembrane region" description="Helical" evidence="1">
    <location>
        <begin position="41"/>
        <end position="58"/>
    </location>
</feature>
<dbReference type="EMBL" id="DVGY01000082">
    <property type="protein sequence ID" value="HIR40908.1"/>
    <property type="molecule type" value="Genomic_DNA"/>
</dbReference>
<keyword evidence="1" id="KW-1133">Transmembrane helix</keyword>
<sequence>MKHSPAKKNNPLRALRRLPWWCWLFLAVCIALPVSTLGGMLPVLAAVFGVGFCIRMAISSRLALWQKLLVCTLAVLTCWGLGWGCVWVMWVLM</sequence>
<keyword evidence="1" id="KW-0472">Membrane</keyword>
<reference evidence="2" key="2">
    <citation type="journal article" date="2021" name="PeerJ">
        <title>Extensive microbial diversity within the chicken gut microbiome revealed by metagenomics and culture.</title>
        <authorList>
            <person name="Gilroy R."/>
            <person name="Ravi A."/>
            <person name="Getino M."/>
            <person name="Pursley I."/>
            <person name="Horton D.L."/>
            <person name="Alikhan N.F."/>
            <person name="Baker D."/>
            <person name="Gharbi K."/>
            <person name="Hall N."/>
            <person name="Watson M."/>
            <person name="Adriaenssens E.M."/>
            <person name="Foster-Nyarko E."/>
            <person name="Jarju S."/>
            <person name="Secka A."/>
            <person name="Antonio M."/>
            <person name="Oren A."/>
            <person name="Chaudhuri R.R."/>
            <person name="La Ragione R."/>
            <person name="Hildebrand F."/>
            <person name="Pallen M.J."/>
        </authorList>
    </citation>
    <scope>NUCLEOTIDE SEQUENCE</scope>
    <source>
        <strain evidence="2">CHK184-25365</strain>
    </source>
</reference>
<organism evidence="2 3">
    <name type="scientific">Candidatus Egerieicola pullicola</name>
    <dbReference type="NCBI Taxonomy" id="2840775"/>
    <lineage>
        <taxon>Bacteria</taxon>
        <taxon>Bacillati</taxon>
        <taxon>Bacillota</taxon>
        <taxon>Clostridia</taxon>
        <taxon>Eubacteriales</taxon>
        <taxon>Oscillospiraceae</taxon>
        <taxon>Oscillospiraceae incertae sedis</taxon>
        <taxon>Candidatus Egerieicola</taxon>
    </lineage>
</organism>
<name>A0A9D1DCK5_9FIRM</name>
<proteinExistence type="predicted"/>
<protein>
    <submittedName>
        <fullName evidence="2">Uncharacterized protein</fullName>
    </submittedName>
</protein>